<sequence length="83" mass="10036">MYSIQNQKRDVIYYRPNVKKFYVIERNRDNKTTYEIRASIDENDRLLGVYSKKETAQKIMLEMISDNFWTNAPVYCMPEDETL</sequence>
<reference evidence="1" key="1">
    <citation type="journal article" date="2021" name="Proc. Natl. Acad. Sci. U.S.A.">
        <title>A Catalog of Tens of Thousands of Viruses from Human Metagenomes Reveals Hidden Associations with Chronic Diseases.</title>
        <authorList>
            <person name="Tisza M.J."/>
            <person name="Buck C.B."/>
        </authorList>
    </citation>
    <scope>NUCLEOTIDE SEQUENCE</scope>
    <source>
        <strain evidence="1">CtxzZ3</strain>
    </source>
</reference>
<dbReference type="EMBL" id="BK015148">
    <property type="protein sequence ID" value="DAD92927.1"/>
    <property type="molecule type" value="Genomic_DNA"/>
</dbReference>
<proteinExistence type="predicted"/>
<accession>A0A8S5NEY8</accession>
<evidence type="ECO:0000313" key="1">
    <source>
        <dbReference type="EMBL" id="DAD92927.1"/>
    </source>
</evidence>
<protein>
    <submittedName>
        <fullName evidence="1">Uncharacterized protein</fullName>
    </submittedName>
</protein>
<organism evidence="1">
    <name type="scientific">Siphoviridae sp. ctxzZ3</name>
    <dbReference type="NCBI Taxonomy" id="2826523"/>
    <lineage>
        <taxon>Viruses</taxon>
        <taxon>Duplodnaviria</taxon>
        <taxon>Heunggongvirae</taxon>
        <taxon>Uroviricota</taxon>
        <taxon>Caudoviricetes</taxon>
    </lineage>
</organism>
<name>A0A8S5NEY8_9CAUD</name>